<dbReference type="InterPro" id="IPR033730">
    <property type="entry name" value="ProRS_core_prok"/>
</dbReference>
<dbReference type="InterPro" id="IPR002314">
    <property type="entry name" value="aa-tRNA-synt_IIb"/>
</dbReference>
<dbReference type="GO" id="GO:0016740">
    <property type="term" value="F:transferase activity"/>
    <property type="evidence" value="ECO:0007669"/>
    <property type="project" value="UniProtKB-ARBA"/>
</dbReference>
<dbReference type="GO" id="GO:0006433">
    <property type="term" value="P:prolyl-tRNA aminoacylation"/>
    <property type="evidence" value="ECO:0007669"/>
    <property type="project" value="UniProtKB-UniRule"/>
</dbReference>
<dbReference type="HAMAP" id="MF_01569">
    <property type="entry name" value="Pro_tRNA_synth_type1"/>
    <property type="match status" value="1"/>
</dbReference>
<dbReference type="InterPro" id="IPR036621">
    <property type="entry name" value="Anticodon-bd_dom_sf"/>
</dbReference>
<dbReference type="FunFam" id="3.30.930.10:FF:000065">
    <property type="entry name" value="Proline--tRNA ligase"/>
    <property type="match status" value="1"/>
</dbReference>
<dbReference type="EC" id="6.1.1.15" evidence="12"/>
<keyword evidence="3 12" id="KW-0963">Cytoplasm</keyword>
<dbReference type="PANTHER" id="PTHR42753:SF2">
    <property type="entry name" value="PROLINE--TRNA LIGASE"/>
    <property type="match status" value="1"/>
</dbReference>
<evidence type="ECO:0000259" key="13">
    <source>
        <dbReference type="PROSITE" id="PS50862"/>
    </source>
</evidence>
<dbReference type="EMBL" id="FNDX01000002">
    <property type="protein sequence ID" value="SDI01195.1"/>
    <property type="molecule type" value="Genomic_DNA"/>
</dbReference>
<dbReference type="Pfam" id="PF00587">
    <property type="entry name" value="tRNA-synt_2b"/>
    <property type="match status" value="1"/>
</dbReference>
<comment type="subunit">
    <text evidence="2 12">Homodimer.</text>
</comment>
<comment type="function">
    <text evidence="10 12">Catalyzes the attachment of proline to tRNA(Pro) in a two-step reaction: proline is first activated by ATP to form Pro-AMP and then transferred to the acceptor end of tRNA(Pro). As ProRS can inadvertently accommodate and process non-cognate amino acids such as alanine and cysteine, to avoid such errors it has two additional distinct editing activities against alanine. One activity is designated as 'pretransfer' editing and involves the tRNA(Pro)-independent hydrolysis of activated Ala-AMP. The other activity is designated 'posttransfer' editing and involves deacylation of mischarged Ala-tRNA(Pro). The misacylated Cys-tRNA(Pro) is not edited by ProRS.</text>
</comment>
<dbReference type="InterPro" id="IPR045864">
    <property type="entry name" value="aa-tRNA-synth_II/BPL/LPL"/>
</dbReference>
<dbReference type="GO" id="GO:0004827">
    <property type="term" value="F:proline-tRNA ligase activity"/>
    <property type="evidence" value="ECO:0007669"/>
    <property type="project" value="UniProtKB-UniRule"/>
</dbReference>
<keyword evidence="6 12" id="KW-0067">ATP-binding</keyword>
<dbReference type="PROSITE" id="PS50862">
    <property type="entry name" value="AA_TRNA_LIGASE_II"/>
    <property type="match status" value="1"/>
</dbReference>
<dbReference type="SUPFAM" id="SSF55681">
    <property type="entry name" value="Class II aaRS and biotin synthetases"/>
    <property type="match status" value="1"/>
</dbReference>
<sequence length="569" mass="62425">MRQSQLLLTTLRDAPADAETASHQLLLRAGYIRMLAAGIYSYLPLGRRVLRNIEHIVREEMDAAGAQEVLLPSLLPAELWKESGRFEPYGKDLMTLMDRHERQFVLGPTHEEAITALVRGEISSYRKLPVTLYQVQTKFRDERRPRSGLLRGREFQMKDAYSFDTDREGLDIAYNRMFKAYERIFTRCGLNFKAVQANAGAMGGEGGNHEFMALADIGEDTLAVCTSCDYAANLEEAEAGGTWIATNEQEAAQPEAERFHTPGLRTIDQLEEQLQLATHSIIKTLIYSGDGTLFAVLVRGDHEVNELKLAAAAGVTAVSLADNEAVRTAAGVESGYVGPVGLKLPLIIDKAVAAMETGIAGAGERDYHLRNVVPGRDFSLEHVADIRNAAEGETCPKCEKGVYHFHKGIEIGHIFKLGTRYSEKLGAVYLDASGRNKPMIMGCYGIGLSRLLAAVAEQSHDDEGLLWPEELAPYQVHILQLSAKDQEQAVVVEALYNELARAGIGTLLDDRDERPGVKFKDAGLIGIPVVLVVGKSAGEGKVEYWDRKSGTKEIISNAEVVSRIAGGMR</sequence>
<comment type="subcellular location">
    <subcellularLocation>
        <location evidence="1 12">Cytoplasm</location>
    </subcellularLocation>
</comment>
<comment type="catalytic activity">
    <reaction evidence="9 12">
        <text>tRNA(Pro) + L-proline + ATP = L-prolyl-tRNA(Pro) + AMP + diphosphate</text>
        <dbReference type="Rhea" id="RHEA:14305"/>
        <dbReference type="Rhea" id="RHEA-COMP:9700"/>
        <dbReference type="Rhea" id="RHEA-COMP:9702"/>
        <dbReference type="ChEBI" id="CHEBI:30616"/>
        <dbReference type="ChEBI" id="CHEBI:33019"/>
        <dbReference type="ChEBI" id="CHEBI:60039"/>
        <dbReference type="ChEBI" id="CHEBI:78442"/>
        <dbReference type="ChEBI" id="CHEBI:78532"/>
        <dbReference type="ChEBI" id="CHEBI:456215"/>
        <dbReference type="EC" id="6.1.1.15"/>
    </reaction>
</comment>
<keyword evidence="7 12" id="KW-0648">Protein biosynthesis</keyword>
<keyword evidence="15" id="KW-1185">Reference proteome</keyword>
<dbReference type="SUPFAM" id="SSF52954">
    <property type="entry name" value="Class II aaRS ABD-related"/>
    <property type="match status" value="1"/>
</dbReference>
<name>A0A1G8H3H4_9BACL</name>
<accession>A0A1G8H3H4</accession>
<dbReference type="InterPro" id="IPR050062">
    <property type="entry name" value="Pro-tRNA_synthetase"/>
</dbReference>
<dbReference type="CDD" id="cd00779">
    <property type="entry name" value="ProRS_core_prok"/>
    <property type="match status" value="1"/>
</dbReference>
<evidence type="ECO:0000313" key="14">
    <source>
        <dbReference type="EMBL" id="SDI01195.1"/>
    </source>
</evidence>
<evidence type="ECO:0000256" key="7">
    <source>
        <dbReference type="ARBA" id="ARBA00022917"/>
    </source>
</evidence>
<feature type="domain" description="Aminoacyl-transfer RNA synthetases class-II family profile" evidence="13">
    <location>
        <begin position="38"/>
        <end position="468"/>
    </location>
</feature>
<dbReference type="Gene3D" id="3.40.50.800">
    <property type="entry name" value="Anticodon-binding domain"/>
    <property type="match status" value="1"/>
</dbReference>
<evidence type="ECO:0000256" key="9">
    <source>
        <dbReference type="ARBA" id="ARBA00047671"/>
    </source>
</evidence>
<dbReference type="CDD" id="cd04334">
    <property type="entry name" value="ProRS-INS"/>
    <property type="match status" value="1"/>
</dbReference>
<evidence type="ECO:0000256" key="4">
    <source>
        <dbReference type="ARBA" id="ARBA00022598"/>
    </source>
</evidence>
<dbReference type="STRING" id="1174501.SAMN05216192_102296"/>
<evidence type="ECO:0000256" key="11">
    <source>
        <dbReference type="ARBA" id="ARBA00060755"/>
    </source>
</evidence>
<dbReference type="PANTHER" id="PTHR42753">
    <property type="entry name" value="MITOCHONDRIAL RIBOSOME PROTEIN L39/PROLYL-TRNA LIGASE FAMILY MEMBER"/>
    <property type="match status" value="1"/>
</dbReference>
<dbReference type="GO" id="GO:0002161">
    <property type="term" value="F:aminoacyl-tRNA deacylase activity"/>
    <property type="evidence" value="ECO:0007669"/>
    <property type="project" value="InterPro"/>
</dbReference>
<dbReference type="RefSeq" id="WP_090712082.1">
    <property type="nucleotide sequence ID" value="NZ_CBCSKY010000003.1"/>
</dbReference>
<dbReference type="InterPro" id="IPR007214">
    <property type="entry name" value="YbaK/aa-tRNA-synth-assoc-dom"/>
</dbReference>
<protein>
    <recommendedName>
        <fullName evidence="12">Proline--tRNA ligase</fullName>
        <ecNumber evidence="12">6.1.1.15</ecNumber>
    </recommendedName>
    <alternativeName>
        <fullName evidence="12">Prolyl-tRNA synthetase</fullName>
        <shortName evidence="12">ProRS</shortName>
    </alternativeName>
</protein>
<evidence type="ECO:0000256" key="1">
    <source>
        <dbReference type="ARBA" id="ARBA00004496"/>
    </source>
</evidence>
<keyword evidence="5 12" id="KW-0547">Nucleotide-binding</keyword>
<organism evidence="14 15">
    <name type="scientific">Paenibacillus typhae</name>
    <dbReference type="NCBI Taxonomy" id="1174501"/>
    <lineage>
        <taxon>Bacteria</taxon>
        <taxon>Bacillati</taxon>
        <taxon>Bacillota</taxon>
        <taxon>Bacilli</taxon>
        <taxon>Bacillales</taxon>
        <taxon>Paenibacillaceae</taxon>
        <taxon>Paenibacillus</taxon>
    </lineage>
</organism>
<dbReference type="InterPro" id="IPR044140">
    <property type="entry name" value="ProRS_anticodon_short"/>
</dbReference>
<keyword evidence="8 12" id="KW-0030">Aminoacyl-tRNA synthetase</keyword>
<dbReference type="GO" id="GO:0005829">
    <property type="term" value="C:cytosol"/>
    <property type="evidence" value="ECO:0007669"/>
    <property type="project" value="TreeGrafter"/>
</dbReference>
<comment type="domain">
    <text evidence="12">Consists of three domains: the N-terminal catalytic domain, the editing domain and the C-terminal anticodon-binding domain.</text>
</comment>
<dbReference type="GO" id="GO:0005524">
    <property type="term" value="F:ATP binding"/>
    <property type="evidence" value="ECO:0007669"/>
    <property type="project" value="UniProtKB-UniRule"/>
</dbReference>
<evidence type="ECO:0000256" key="2">
    <source>
        <dbReference type="ARBA" id="ARBA00011738"/>
    </source>
</evidence>
<dbReference type="InterPro" id="IPR006195">
    <property type="entry name" value="aa-tRNA-synth_II"/>
</dbReference>
<dbReference type="OrthoDB" id="9809052at2"/>
<evidence type="ECO:0000256" key="12">
    <source>
        <dbReference type="HAMAP-Rule" id="MF_01569"/>
    </source>
</evidence>
<keyword evidence="4 12" id="KW-0436">Ligase</keyword>
<dbReference type="InterPro" id="IPR002316">
    <property type="entry name" value="Pro-tRNA-ligase_IIa"/>
</dbReference>
<dbReference type="Pfam" id="PF03129">
    <property type="entry name" value="HGTP_anticodon"/>
    <property type="match status" value="1"/>
</dbReference>
<evidence type="ECO:0000313" key="15">
    <source>
        <dbReference type="Proteomes" id="UP000199050"/>
    </source>
</evidence>
<dbReference type="FunFam" id="3.30.930.10:FF:000066">
    <property type="entry name" value="Proline--tRNA ligase"/>
    <property type="match status" value="1"/>
</dbReference>
<evidence type="ECO:0000256" key="3">
    <source>
        <dbReference type="ARBA" id="ARBA00022490"/>
    </source>
</evidence>
<dbReference type="GO" id="GO:0140096">
    <property type="term" value="F:catalytic activity, acting on a protein"/>
    <property type="evidence" value="ECO:0007669"/>
    <property type="project" value="UniProtKB-ARBA"/>
</dbReference>
<dbReference type="NCBIfam" id="NF006625">
    <property type="entry name" value="PRK09194.1"/>
    <property type="match status" value="1"/>
</dbReference>
<reference evidence="15" key="1">
    <citation type="submission" date="2016-10" db="EMBL/GenBank/DDBJ databases">
        <authorList>
            <person name="Varghese N."/>
            <person name="Submissions S."/>
        </authorList>
    </citation>
    <scope>NUCLEOTIDE SEQUENCE [LARGE SCALE GENOMIC DNA]</scope>
    <source>
        <strain evidence="15">CGMCC 1.11012</strain>
    </source>
</reference>
<dbReference type="InterPro" id="IPR023717">
    <property type="entry name" value="Pro-tRNA-Synthase_IIa_type1"/>
</dbReference>
<dbReference type="Gene3D" id="3.30.930.10">
    <property type="entry name" value="Bira Bifunctional Protein, Domain 2"/>
    <property type="match status" value="2"/>
</dbReference>
<evidence type="ECO:0000256" key="8">
    <source>
        <dbReference type="ARBA" id="ARBA00023146"/>
    </source>
</evidence>
<dbReference type="Pfam" id="PF04073">
    <property type="entry name" value="tRNA_edit"/>
    <property type="match status" value="1"/>
</dbReference>
<comment type="similarity">
    <text evidence="11 12">Belongs to the class-II aminoacyl-tRNA synthetase family. ProS type 1 subfamily.</text>
</comment>
<dbReference type="PRINTS" id="PR01046">
    <property type="entry name" value="TRNASYNTHPRO"/>
</dbReference>
<proteinExistence type="inferred from homology"/>
<gene>
    <name evidence="12" type="primary">proS</name>
    <name evidence="14" type="ORF">SAMN05216192_102296</name>
</gene>
<evidence type="ECO:0000256" key="6">
    <source>
        <dbReference type="ARBA" id="ARBA00022840"/>
    </source>
</evidence>
<dbReference type="SUPFAM" id="SSF55826">
    <property type="entry name" value="YbaK/ProRS associated domain"/>
    <property type="match status" value="1"/>
</dbReference>
<evidence type="ECO:0000256" key="10">
    <source>
        <dbReference type="ARBA" id="ARBA00053664"/>
    </source>
</evidence>
<dbReference type="InterPro" id="IPR004500">
    <property type="entry name" value="Pro-tRNA-synth_IIa_bac-type"/>
</dbReference>
<dbReference type="CDD" id="cd00861">
    <property type="entry name" value="ProRS_anticodon_short"/>
    <property type="match status" value="1"/>
</dbReference>
<evidence type="ECO:0000256" key="5">
    <source>
        <dbReference type="ARBA" id="ARBA00022741"/>
    </source>
</evidence>
<dbReference type="NCBIfam" id="TIGR00409">
    <property type="entry name" value="proS_fam_II"/>
    <property type="match status" value="1"/>
</dbReference>
<dbReference type="AlphaFoldDB" id="A0A1G8H3H4"/>
<dbReference type="Proteomes" id="UP000199050">
    <property type="component" value="Unassembled WGS sequence"/>
</dbReference>
<dbReference type="InterPro" id="IPR004154">
    <property type="entry name" value="Anticodon-bd"/>
</dbReference>
<dbReference type="InterPro" id="IPR036754">
    <property type="entry name" value="YbaK/aa-tRNA-synt-asso_dom_sf"/>
</dbReference>